<feature type="transmembrane region" description="Helical" evidence="1">
    <location>
        <begin position="167"/>
        <end position="190"/>
    </location>
</feature>
<sequence length="193" mass="19570">MSLADRSDTTSRLAAGAAGGIAAYVLGYLLVYVTQRGGIEEQLEAFNFIADLFGSDPIPSWQAVGWVFYNAHFVVTEVPVPFGGVRSENFIAGSDEGTLTALYVVPPLLLLLAGLAAGRIANADDPAVGAQAGALLVIGYLPLAVIGALLFGYSIGDGTIAPDLITAVLLAGVVYPVAFGAIGGAASTLLGGE</sequence>
<feature type="transmembrane region" description="Helical" evidence="1">
    <location>
        <begin position="12"/>
        <end position="33"/>
    </location>
</feature>
<name>A0ABD5SCA4_9EURY</name>
<comment type="caution">
    <text evidence="3">The sequence shown here is derived from an EMBL/GenBank/DDBJ whole genome shotgun (WGS) entry which is preliminary data.</text>
</comment>
<keyword evidence="1" id="KW-0472">Membrane</keyword>
<dbReference type="RefSeq" id="WP_379782905.1">
    <property type="nucleotide sequence ID" value="NZ_JBHSWW010000262.1"/>
</dbReference>
<dbReference type="EMBL" id="JBHSWW010000262">
    <property type="protein sequence ID" value="MFC6754424.1"/>
    <property type="molecule type" value="Genomic_DNA"/>
</dbReference>
<proteinExistence type="predicted"/>
<gene>
    <name evidence="3" type="ORF">ACFQEU_13285</name>
</gene>
<keyword evidence="1" id="KW-1133">Transmembrane helix</keyword>
<feature type="transmembrane region" description="Helical" evidence="1">
    <location>
        <begin position="101"/>
        <end position="121"/>
    </location>
</feature>
<keyword evidence="1" id="KW-0812">Transmembrane</keyword>
<evidence type="ECO:0000259" key="2">
    <source>
        <dbReference type="Pfam" id="PF25933"/>
    </source>
</evidence>
<feature type="domain" description="DUF7978" evidence="2">
    <location>
        <begin position="6"/>
        <end position="189"/>
    </location>
</feature>
<feature type="transmembrane region" description="Helical" evidence="1">
    <location>
        <begin position="133"/>
        <end position="155"/>
    </location>
</feature>
<organism evidence="3 4">
    <name type="scientific">Halorubrum tibetense</name>
    <dbReference type="NCBI Taxonomy" id="175631"/>
    <lineage>
        <taxon>Archaea</taxon>
        <taxon>Methanobacteriati</taxon>
        <taxon>Methanobacteriota</taxon>
        <taxon>Stenosarchaea group</taxon>
        <taxon>Halobacteria</taxon>
        <taxon>Halobacteriales</taxon>
        <taxon>Haloferacaceae</taxon>
        <taxon>Halorubrum</taxon>
    </lineage>
</organism>
<evidence type="ECO:0000256" key="1">
    <source>
        <dbReference type="SAM" id="Phobius"/>
    </source>
</evidence>
<reference evidence="3 4" key="1">
    <citation type="journal article" date="2019" name="Int. J. Syst. Evol. Microbiol.">
        <title>The Global Catalogue of Microorganisms (GCM) 10K type strain sequencing project: providing services to taxonomists for standard genome sequencing and annotation.</title>
        <authorList>
            <consortium name="The Broad Institute Genomics Platform"/>
            <consortium name="The Broad Institute Genome Sequencing Center for Infectious Disease"/>
            <person name="Wu L."/>
            <person name="Ma J."/>
        </authorList>
    </citation>
    <scope>NUCLEOTIDE SEQUENCE [LARGE SCALE GENOMIC DNA]</scope>
    <source>
        <strain evidence="3 4">CGMCC 1.3239</strain>
    </source>
</reference>
<dbReference type="Proteomes" id="UP001596442">
    <property type="component" value="Unassembled WGS sequence"/>
</dbReference>
<keyword evidence="4" id="KW-1185">Reference proteome</keyword>
<dbReference type="InterPro" id="IPR058284">
    <property type="entry name" value="DUF7978"/>
</dbReference>
<evidence type="ECO:0000313" key="3">
    <source>
        <dbReference type="EMBL" id="MFC6754424.1"/>
    </source>
</evidence>
<protein>
    <submittedName>
        <fullName evidence="3">Transporter</fullName>
    </submittedName>
</protein>
<accession>A0ABD5SCA4</accession>
<evidence type="ECO:0000313" key="4">
    <source>
        <dbReference type="Proteomes" id="UP001596442"/>
    </source>
</evidence>
<dbReference type="AlphaFoldDB" id="A0ABD5SCA4"/>
<dbReference type="Pfam" id="PF25933">
    <property type="entry name" value="DUF7978"/>
    <property type="match status" value="1"/>
</dbReference>